<comment type="caution">
    <text evidence="3">The sequence shown here is derived from an EMBL/GenBank/DDBJ whole genome shotgun (WGS) entry which is preliminary data.</text>
</comment>
<dbReference type="SMART" id="SM00028">
    <property type="entry name" value="TPR"/>
    <property type="match status" value="2"/>
</dbReference>
<dbReference type="InterPro" id="IPR011990">
    <property type="entry name" value="TPR-like_helical_dom_sf"/>
</dbReference>
<dbReference type="AlphaFoldDB" id="A0AAV8VGG6"/>
<reference evidence="3 4" key="1">
    <citation type="journal article" date="2023" name="Insect Mol. Biol.">
        <title>Genome sequencing provides insights into the evolution of gene families encoding plant cell wall-degrading enzymes in longhorned beetles.</title>
        <authorList>
            <person name="Shin N.R."/>
            <person name="Okamura Y."/>
            <person name="Kirsch R."/>
            <person name="Pauchet Y."/>
        </authorList>
    </citation>
    <scope>NUCLEOTIDE SEQUENCE [LARGE SCALE GENOMIC DNA]</scope>
    <source>
        <strain evidence="3">EAD_L_NR</strain>
    </source>
</reference>
<organism evidence="3 4">
    <name type="scientific">Exocentrus adspersus</name>
    <dbReference type="NCBI Taxonomy" id="1586481"/>
    <lineage>
        <taxon>Eukaryota</taxon>
        <taxon>Metazoa</taxon>
        <taxon>Ecdysozoa</taxon>
        <taxon>Arthropoda</taxon>
        <taxon>Hexapoda</taxon>
        <taxon>Insecta</taxon>
        <taxon>Pterygota</taxon>
        <taxon>Neoptera</taxon>
        <taxon>Endopterygota</taxon>
        <taxon>Coleoptera</taxon>
        <taxon>Polyphaga</taxon>
        <taxon>Cucujiformia</taxon>
        <taxon>Chrysomeloidea</taxon>
        <taxon>Cerambycidae</taxon>
        <taxon>Lamiinae</taxon>
        <taxon>Acanthocinini</taxon>
        <taxon>Exocentrus</taxon>
    </lineage>
</organism>
<dbReference type="PANTHER" id="PTHR12558:SF45">
    <property type="entry name" value="CHROMOSOME UNDETERMINED SCAFFOLD_12, WHOLE GENOME SHOTGUN SEQUENCE"/>
    <property type="match status" value="1"/>
</dbReference>
<dbReference type="Pfam" id="PF13181">
    <property type="entry name" value="TPR_8"/>
    <property type="match status" value="1"/>
</dbReference>
<dbReference type="GO" id="GO:0005680">
    <property type="term" value="C:anaphase-promoting complex"/>
    <property type="evidence" value="ECO:0007669"/>
    <property type="project" value="TreeGrafter"/>
</dbReference>
<dbReference type="Proteomes" id="UP001159042">
    <property type="component" value="Unassembled WGS sequence"/>
</dbReference>
<dbReference type="Gene3D" id="1.25.40.10">
    <property type="entry name" value="Tetratricopeptide repeat domain"/>
    <property type="match status" value="1"/>
</dbReference>
<dbReference type="PANTHER" id="PTHR12558">
    <property type="entry name" value="CELL DIVISION CYCLE 16,23,27"/>
    <property type="match status" value="1"/>
</dbReference>
<dbReference type="GO" id="GO:0045842">
    <property type="term" value="P:positive regulation of mitotic metaphase/anaphase transition"/>
    <property type="evidence" value="ECO:0007669"/>
    <property type="project" value="TreeGrafter"/>
</dbReference>
<keyword evidence="1 2" id="KW-0802">TPR repeat</keyword>
<evidence type="ECO:0000313" key="4">
    <source>
        <dbReference type="Proteomes" id="UP001159042"/>
    </source>
</evidence>
<dbReference type="Gene3D" id="2.40.50.550">
    <property type="match status" value="1"/>
</dbReference>
<gene>
    <name evidence="3" type="ORF">NQ315_013288</name>
</gene>
<name>A0AAV8VGG6_9CUCU</name>
<evidence type="ECO:0000313" key="3">
    <source>
        <dbReference type="EMBL" id="KAJ8913318.1"/>
    </source>
</evidence>
<dbReference type="SUPFAM" id="SSF48452">
    <property type="entry name" value="TPR-like"/>
    <property type="match status" value="1"/>
</dbReference>
<dbReference type="PROSITE" id="PS50005">
    <property type="entry name" value="TPR"/>
    <property type="match status" value="1"/>
</dbReference>
<evidence type="ECO:0008006" key="5">
    <source>
        <dbReference type="Google" id="ProtNLM"/>
    </source>
</evidence>
<protein>
    <recommendedName>
        <fullName evidence="5">Tetratricopeptide repeat protein 5</fullName>
    </recommendedName>
</protein>
<dbReference type="GO" id="GO:0051301">
    <property type="term" value="P:cell division"/>
    <property type="evidence" value="ECO:0007669"/>
    <property type="project" value="TreeGrafter"/>
</dbReference>
<evidence type="ECO:0000256" key="1">
    <source>
        <dbReference type="ARBA" id="ARBA00022803"/>
    </source>
</evidence>
<dbReference type="InterPro" id="IPR019734">
    <property type="entry name" value="TPR_rpt"/>
</dbReference>
<evidence type="ECO:0000256" key="2">
    <source>
        <dbReference type="PROSITE-ProRule" id="PRU00339"/>
    </source>
</evidence>
<feature type="repeat" description="TPR" evidence="2">
    <location>
        <begin position="115"/>
        <end position="148"/>
    </location>
</feature>
<dbReference type="GO" id="GO:0031145">
    <property type="term" value="P:anaphase-promoting complex-dependent catabolic process"/>
    <property type="evidence" value="ECO:0007669"/>
    <property type="project" value="TreeGrafter"/>
</dbReference>
<keyword evidence="4" id="KW-1185">Reference proteome</keyword>
<accession>A0AAV8VGG6</accession>
<proteinExistence type="predicted"/>
<dbReference type="GO" id="GO:0016567">
    <property type="term" value="P:protein ubiquitination"/>
    <property type="evidence" value="ECO:0007669"/>
    <property type="project" value="TreeGrafter"/>
</dbReference>
<sequence>MELECMNEDILGCKCSEKHDDLIQFLNDKVDNLYLFRDRYFENHKIEDAIKKNEEIQTLLETSLKLFNDHEHLITDKNRAKYNFLKGKLLNAVPKYNKEAENLLSKSIKLDPKLVNAWNELGECYWKNDELDKSINCFEGALKEKKNKFSLRSLSMLSRQAASKNREERIKNIEKGLNYAKEAVQLDPHDGLSWAVLGNAHLSSFFGIQQNPKILKQCLSAYSQAEKDLVAKSTPDLHYNKGITLKYEEEYELALASFNEASLYDPTWEPPAIKEKQLVKYLNDIKELVSTSGKMKAKRLHQMLQSIDSKLLGPYGGGSYTSTNGETVKLVEIQLSDLKPGINEEKVVLGKVVCSVRNQDTVPL</sequence>
<dbReference type="EMBL" id="JANEYG010000096">
    <property type="protein sequence ID" value="KAJ8913318.1"/>
    <property type="molecule type" value="Genomic_DNA"/>
</dbReference>
<dbReference type="InterPro" id="IPR038645">
    <property type="entry name" value="TTC5_OB_sf"/>
</dbReference>